<comment type="caution">
    <text evidence="1">The sequence shown here is derived from an EMBL/GenBank/DDBJ whole genome shotgun (WGS) entry which is preliminary data.</text>
</comment>
<reference evidence="1 2" key="1">
    <citation type="submission" date="2019-01" db="EMBL/GenBank/DDBJ databases">
        <title>Chengkuizengella sp. nov., isolated from deep-sea sediment of East Pacific Ocean.</title>
        <authorList>
            <person name="Yang J."/>
            <person name="Lai Q."/>
            <person name="Shao Z."/>
        </authorList>
    </citation>
    <scope>NUCLEOTIDE SEQUENCE [LARGE SCALE GENOMIC DNA]</scope>
    <source>
        <strain evidence="1 2">YPA3-1-1</strain>
    </source>
</reference>
<sequence>MIKHAVIMNLPEGKIPGYYAQVVKSLASKTNLFDRDKEVLIVNSKNELLSVIEVMNQFKLNYETCALYLLPEDAKLTNHYSDFGFTSKFGNTYLYENLTSIFYFTENKESSTSQAIHQIEEHKLAEYNSDEITYYAVEKHLEELILGISKAYQCQIKFI</sequence>
<name>A0A6N9Q3Q3_9BACL</name>
<evidence type="ECO:0000313" key="1">
    <source>
        <dbReference type="EMBL" id="NBI29401.1"/>
    </source>
</evidence>
<protein>
    <submittedName>
        <fullName evidence="1">Uncharacterized protein</fullName>
    </submittedName>
</protein>
<dbReference type="OrthoDB" id="2966456at2"/>
<dbReference type="EMBL" id="SIJB01000024">
    <property type="protein sequence ID" value="NBI29401.1"/>
    <property type="molecule type" value="Genomic_DNA"/>
</dbReference>
<proteinExistence type="predicted"/>
<evidence type="ECO:0000313" key="2">
    <source>
        <dbReference type="Proteomes" id="UP000448943"/>
    </source>
</evidence>
<keyword evidence="2" id="KW-1185">Reference proteome</keyword>
<dbReference type="Proteomes" id="UP000448943">
    <property type="component" value="Unassembled WGS sequence"/>
</dbReference>
<dbReference type="AlphaFoldDB" id="A0A6N9Q3Q3"/>
<gene>
    <name evidence="1" type="ORF">ERL59_10555</name>
</gene>
<dbReference type="RefSeq" id="WP_160646206.1">
    <property type="nucleotide sequence ID" value="NZ_SIJB01000024.1"/>
</dbReference>
<organism evidence="1 2">
    <name type="scientific">Chengkuizengella marina</name>
    <dbReference type="NCBI Taxonomy" id="2507566"/>
    <lineage>
        <taxon>Bacteria</taxon>
        <taxon>Bacillati</taxon>
        <taxon>Bacillota</taxon>
        <taxon>Bacilli</taxon>
        <taxon>Bacillales</taxon>
        <taxon>Paenibacillaceae</taxon>
        <taxon>Chengkuizengella</taxon>
    </lineage>
</organism>
<accession>A0A6N9Q3Q3</accession>